<keyword evidence="6" id="KW-1185">Reference proteome</keyword>
<feature type="domain" description="Transcription factor CBF/NF-Y/archaeal histone" evidence="4">
    <location>
        <begin position="38"/>
        <end position="98"/>
    </location>
</feature>
<evidence type="ECO:0000256" key="3">
    <source>
        <dbReference type="SAM" id="MobiDB-lite"/>
    </source>
</evidence>
<dbReference type="InterPro" id="IPR050568">
    <property type="entry name" value="Transcr_DNA_Rep_Reg"/>
</dbReference>
<name>A0A9Q5HZX1_SANBA</name>
<evidence type="ECO:0000256" key="1">
    <source>
        <dbReference type="ARBA" id="ARBA00004123"/>
    </source>
</evidence>
<organism evidence="5 6">
    <name type="scientific">Sanghuangporus baumii</name>
    <name type="common">Phellinus baumii</name>
    <dbReference type="NCBI Taxonomy" id="108892"/>
    <lineage>
        <taxon>Eukaryota</taxon>
        <taxon>Fungi</taxon>
        <taxon>Dikarya</taxon>
        <taxon>Basidiomycota</taxon>
        <taxon>Agaricomycotina</taxon>
        <taxon>Agaricomycetes</taxon>
        <taxon>Hymenochaetales</taxon>
        <taxon>Hymenochaetaceae</taxon>
        <taxon>Sanghuangporus</taxon>
    </lineage>
</organism>
<evidence type="ECO:0000259" key="4">
    <source>
        <dbReference type="Pfam" id="PF00808"/>
    </source>
</evidence>
<sequence>MEQNTASSENAPVETITSQKQPVKSSSVVLREEGRSLLPISRVQRIIKADKDLPVVAKEAVFAISIATEEFIKRVTAASQRQAERENRMTVQKKDIATVASKADEFFFMEDILMWLQEDKAQTIKKTSKKAKVTSGAGNLAENFNSLVSNDITDTRTR</sequence>
<dbReference type="Gene3D" id="1.10.20.10">
    <property type="entry name" value="Histone, subunit A"/>
    <property type="match status" value="1"/>
</dbReference>
<protein>
    <recommendedName>
        <fullName evidence="4">Transcription factor CBF/NF-Y/archaeal histone domain-containing protein</fullName>
    </recommendedName>
</protein>
<dbReference type="GO" id="GO:0006261">
    <property type="term" value="P:DNA-templated DNA replication"/>
    <property type="evidence" value="ECO:0007669"/>
    <property type="project" value="TreeGrafter"/>
</dbReference>
<dbReference type="GO" id="GO:0046982">
    <property type="term" value="F:protein heterodimerization activity"/>
    <property type="evidence" value="ECO:0007669"/>
    <property type="project" value="InterPro"/>
</dbReference>
<dbReference type="OrthoDB" id="636685at2759"/>
<dbReference type="PANTHER" id="PTHR10252">
    <property type="entry name" value="HISTONE-LIKE TRANSCRIPTION FACTOR CCAAT-RELATED"/>
    <property type="match status" value="1"/>
</dbReference>
<dbReference type="CDD" id="cd23645">
    <property type="entry name" value="HFD_Dpb3-like"/>
    <property type="match status" value="1"/>
</dbReference>
<evidence type="ECO:0000256" key="2">
    <source>
        <dbReference type="ARBA" id="ARBA00023242"/>
    </source>
</evidence>
<comment type="subcellular location">
    <subcellularLocation>
        <location evidence="1">Nucleus</location>
    </subcellularLocation>
</comment>
<evidence type="ECO:0000313" key="5">
    <source>
        <dbReference type="EMBL" id="OCB89079.1"/>
    </source>
</evidence>
<reference evidence="5" key="1">
    <citation type="submission" date="2016-06" db="EMBL/GenBank/DDBJ databases">
        <title>Draft Genome sequence of the fungus Inonotus baumii.</title>
        <authorList>
            <person name="Zhu H."/>
            <person name="Lin W."/>
        </authorList>
    </citation>
    <scope>NUCLEOTIDE SEQUENCE</scope>
    <source>
        <strain evidence="5">821</strain>
    </source>
</reference>
<dbReference type="AlphaFoldDB" id="A0A9Q5HZX1"/>
<dbReference type="PANTHER" id="PTHR10252:SF54">
    <property type="entry name" value="CHROMATIN ACCESSIBILITY COMPLEX PROTEIN 1"/>
    <property type="match status" value="1"/>
</dbReference>
<dbReference type="EMBL" id="LNZH02000165">
    <property type="protein sequence ID" value="OCB89079.1"/>
    <property type="molecule type" value="Genomic_DNA"/>
</dbReference>
<dbReference type="Proteomes" id="UP000757232">
    <property type="component" value="Unassembled WGS sequence"/>
</dbReference>
<keyword evidence="2" id="KW-0539">Nucleus</keyword>
<comment type="caution">
    <text evidence="5">The sequence shown here is derived from an EMBL/GenBank/DDBJ whole genome shotgun (WGS) entry which is preliminary data.</text>
</comment>
<proteinExistence type="predicted"/>
<dbReference type="Pfam" id="PF00808">
    <property type="entry name" value="CBFD_NFYB_HMF"/>
    <property type="match status" value="1"/>
</dbReference>
<evidence type="ECO:0000313" key="6">
    <source>
        <dbReference type="Proteomes" id="UP000757232"/>
    </source>
</evidence>
<feature type="region of interest" description="Disordered" evidence="3">
    <location>
        <begin position="1"/>
        <end position="25"/>
    </location>
</feature>
<dbReference type="SUPFAM" id="SSF47113">
    <property type="entry name" value="Histone-fold"/>
    <property type="match status" value="1"/>
</dbReference>
<feature type="compositionally biased region" description="Polar residues" evidence="3">
    <location>
        <begin position="1"/>
        <end position="10"/>
    </location>
</feature>
<accession>A0A9Q5HZX1</accession>
<dbReference type="InterPro" id="IPR003958">
    <property type="entry name" value="CBFA_NFYB_domain"/>
</dbReference>
<dbReference type="InterPro" id="IPR009072">
    <property type="entry name" value="Histone-fold"/>
</dbReference>
<dbReference type="GO" id="GO:0008623">
    <property type="term" value="C:CHRAC"/>
    <property type="evidence" value="ECO:0007669"/>
    <property type="project" value="TreeGrafter"/>
</dbReference>
<gene>
    <name evidence="5" type="ORF">A7U60_g3762</name>
</gene>